<dbReference type="SMART" id="SM00339">
    <property type="entry name" value="FH"/>
    <property type="match status" value="1"/>
</dbReference>
<dbReference type="PRINTS" id="PR00053">
    <property type="entry name" value="FORKHEAD"/>
</dbReference>
<organism evidence="9 10">
    <name type="scientific">Patiria miniata</name>
    <name type="common">Bat star</name>
    <name type="synonym">Asterina miniata</name>
    <dbReference type="NCBI Taxonomy" id="46514"/>
    <lineage>
        <taxon>Eukaryota</taxon>
        <taxon>Metazoa</taxon>
        <taxon>Echinodermata</taxon>
        <taxon>Eleutherozoa</taxon>
        <taxon>Asterozoa</taxon>
        <taxon>Asteroidea</taxon>
        <taxon>Valvatacea</taxon>
        <taxon>Valvatida</taxon>
        <taxon>Asterinidae</taxon>
        <taxon>Patiria</taxon>
    </lineage>
</organism>
<evidence type="ECO:0000259" key="8">
    <source>
        <dbReference type="PROSITE" id="PS50039"/>
    </source>
</evidence>
<evidence type="ECO:0000256" key="6">
    <source>
        <dbReference type="PROSITE-ProRule" id="PRU00089"/>
    </source>
</evidence>
<comment type="subcellular location">
    <subcellularLocation>
        <location evidence="6">Nucleus</location>
    </subcellularLocation>
</comment>
<keyword evidence="4" id="KW-0804">Transcription</keyword>
<feature type="region of interest" description="Disordered" evidence="7">
    <location>
        <begin position="217"/>
        <end position="247"/>
    </location>
</feature>
<feature type="DNA-binding region" description="Fork-head" evidence="6">
    <location>
        <begin position="262"/>
        <end position="360"/>
    </location>
</feature>
<dbReference type="PANTHER" id="PTHR46721:SF3">
    <property type="entry name" value="FORKHEAD BOX N1"/>
    <property type="match status" value="1"/>
</dbReference>
<evidence type="ECO:0000256" key="4">
    <source>
        <dbReference type="ARBA" id="ARBA00023163"/>
    </source>
</evidence>
<dbReference type="GO" id="GO:0005634">
    <property type="term" value="C:nucleus"/>
    <property type="evidence" value="ECO:0007669"/>
    <property type="project" value="UniProtKB-SubCell"/>
</dbReference>
<dbReference type="AlphaFoldDB" id="A0A913ZPC7"/>
<feature type="compositionally biased region" description="Low complexity" evidence="7">
    <location>
        <begin position="217"/>
        <end position="239"/>
    </location>
</feature>
<keyword evidence="1" id="KW-0217">Developmental protein</keyword>
<dbReference type="PROSITE" id="PS50039">
    <property type="entry name" value="FORK_HEAD_3"/>
    <property type="match status" value="1"/>
</dbReference>
<dbReference type="InterPro" id="IPR036388">
    <property type="entry name" value="WH-like_DNA-bd_sf"/>
</dbReference>
<dbReference type="GeneID" id="119725744"/>
<dbReference type="Pfam" id="PF00250">
    <property type="entry name" value="Forkhead"/>
    <property type="match status" value="1"/>
</dbReference>
<dbReference type="Gene3D" id="1.10.10.10">
    <property type="entry name" value="Winged helix-like DNA-binding domain superfamily/Winged helix DNA-binding domain"/>
    <property type="match status" value="1"/>
</dbReference>
<proteinExistence type="predicted"/>
<keyword evidence="5 6" id="KW-0539">Nucleus</keyword>
<accession>A0A913ZPC7</accession>
<keyword evidence="2" id="KW-0805">Transcription regulation</keyword>
<dbReference type="Proteomes" id="UP000887568">
    <property type="component" value="Unplaced"/>
</dbReference>
<sequence>MDYFDSNHMDLSVRDVFESEVQTEMDQILRSGSASYEPEAETIDLTGYNPNENGDLAGDFSTDASAMRDIIWLSDGHDIGSLSNTTHHSSTMTTTGNSNLDISHLSSPEKFALDSQGLLVNPQTGQPVSTLNVVLNGLSQQQQQQNRAILLQQQQQQQLDQETLDNLQTNLNLSQMNFSPAQQQQFLSLTQQQLQQSSLLAGQVNFQTVPVLGLQQHQQQQQTQQNTPTSMTTSSPHQTASLLSKQQKLEPISSAEQKIYPKPAYSYSCLITMAMKNSKTGCMPVSDIYQFMCENFPYFKTAPDGWKNSVRHNLSLNKCFAKIEKPATANGSSRKGCLWALNPEKAAKMAEEVHKWTKKDPAGIRRSMAKPEELERIEERVKVNNTTPILNTKTLPPSTPDIKTIVMKAVSTPLSTATTTTATITAVNPKSHVMDPIPVSLYQAVDIFNGDINIVDPSLASLEGDFSLPDHLMDPVNCELMNLDVPVTISPLPGNNPLFGGFLDASPLKENQSLTTMTETPSQYSQFCSPSRTPVTAFM</sequence>
<dbReference type="InterPro" id="IPR001766">
    <property type="entry name" value="Fork_head_dom"/>
</dbReference>
<dbReference type="InterPro" id="IPR049624">
    <property type="entry name" value="FOXN1_4"/>
</dbReference>
<evidence type="ECO:0000313" key="10">
    <source>
        <dbReference type="Proteomes" id="UP000887568"/>
    </source>
</evidence>
<dbReference type="GO" id="GO:0000981">
    <property type="term" value="F:DNA-binding transcription factor activity, RNA polymerase II-specific"/>
    <property type="evidence" value="ECO:0007669"/>
    <property type="project" value="TreeGrafter"/>
</dbReference>
<dbReference type="OrthoDB" id="10070006at2759"/>
<reference evidence="9" key="1">
    <citation type="submission" date="2022-11" db="UniProtKB">
        <authorList>
            <consortium name="EnsemblMetazoa"/>
        </authorList>
    </citation>
    <scope>IDENTIFICATION</scope>
</reference>
<dbReference type="PANTHER" id="PTHR46721">
    <property type="entry name" value="FORKHEAD BOX PROTEIN N1"/>
    <property type="match status" value="1"/>
</dbReference>
<evidence type="ECO:0000313" key="9">
    <source>
        <dbReference type="EnsemblMetazoa" id="XP_038053224.1"/>
    </source>
</evidence>
<dbReference type="RefSeq" id="XP_038053224.1">
    <property type="nucleotide sequence ID" value="XM_038197296.1"/>
</dbReference>
<dbReference type="InterPro" id="IPR030456">
    <property type="entry name" value="TF_fork_head_CS_2"/>
</dbReference>
<keyword evidence="10" id="KW-1185">Reference proteome</keyword>
<dbReference type="EnsemblMetazoa" id="XM_038197296.1">
    <property type="protein sequence ID" value="XP_038053224.1"/>
    <property type="gene ID" value="LOC119725744"/>
</dbReference>
<dbReference type="InterPro" id="IPR036390">
    <property type="entry name" value="WH_DNA-bd_sf"/>
</dbReference>
<feature type="domain" description="Fork-head" evidence="8">
    <location>
        <begin position="262"/>
        <end position="360"/>
    </location>
</feature>
<evidence type="ECO:0000256" key="1">
    <source>
        <dbReference type="ARBA" id="ARBA00022473"/>
    </source>
</evidence>
<protein>
    <recommendedName>
        <fullName evidence="8">Fork-head domain-containing protein</fullName>
    </recommendedName>
</protein>
<dbReference type="OMA" id="CLITMAM"/>
<evidence type="ECO:0000256" key="5">
    <source>
        <dbReference type="ARBA" id="ARBA00023242"/>
    </source>
</evidence>
<dbReference type="GO" id="GO:0000976">
    <property type="term" value="F:transcription cis-regulatory region binding"/>
    <property type="evidence" value="ECO:0007669"/>
    <property type="project" value="TreeGrafter"/>
</dbReference>
<dbReference type="CDD" id="cd20030">
    <property type="entry name" value="FH_FOXN1-like"/>
    <property type="match status" value="1"/>
</dbReference>
<dbReference type="SUPFAM" id="SSF46785">
    <property type="entry name" value="Winged helix' DNA-binding domain"/>
    <property type="match status" value="1"/>
</dbReference>
<evidence type="ECO:0000256" key="7">
    <source>
        <dbReference type="SAM" id="MobiDB-lite"/>
    </source>
</evidence>
<evidence type="ECO:0000256" key="2">
    <source>
        <dbReference type="ARBA" id="ARBA00023015"/>
    </source>
</evidence>
<keyword evidence="3 6" id="KW-0238">DNA-binding</keyword>
<dbReference type="PROSITE" id="PS00658">
    <property type="entry name" value="FORK_HEAD_2"/>
    <property type="match status" value="1"/>
</dbReference>
<name>A0A913ZPC7_PATMI</name>
<evidence type="ECO:0000256" key="3">
    <source>
        <dbReference type="ARBA" id="ARBA00023125"/>
    </source>
</evidence>